<evidence type="ECO:0000313" key="2">
    <source>
        <dbReference type="EnsemblPlants" id="KQL02300"/>
    </source>
</evidence>
<dbReference type="AlphaFoldDB" id="K3YHA3"/>
<feature type="region of interest" description="Disordered" evidence="1">
    <location>
        <begin position="104"/>
        <end position="123"/>
    </location>
</feature>
<dbReference type="Proteomes" id="UP000004995">
    <property type="component" value="Unassembled WGS sequence"/>
</dbReference>
<dbReference type="HOGENOM" id="CLU_551414_0_0_1"/>
<feature type="region of interest" description="Disordered" evidence="1">
    <location>
        <begin position="1"/>
        <end position="70"/>
    </location>
</feature>
<keyword evidence="3" id="KW-1185">Reference proteome</keyword>
<feature type="compositionally biased region" description="Basic and acidic residues" evidence="1">
    <location>
        <begin position="1"/>
        <end position="10"/>
    </location>
</feature>
<feature type="region of interest" description="Disordered" evidence="1">
    <location>
        <begin position="243"/>
        <end position="341"/>
    </location>
</feature>
<reference evidence="2" key="2">
    <citation type="submission" date="2018-08" db="UniProtKB">
        <authorList>
            <consortium name="EnsemblPlants"/>
        </authorList>
    </citation>
    <scope>IDENTIFICATION</scope>
    <source>
        <strain evidence="2">Yugu1</strain>
    </source>
</reference>
<dbReference type="Gramene" id="KQL02300">
    <property type="protein sequence ID" value="KQL02300"/>
    <property type="gene ID" value="SETIT_013621mg"/>
</dbReference>
<sequence length="495" mass="53519">MAFPSKEKHQISRHMLTHRLTVTAPTDRHHHHSSRSASREKINLNNPLNQGGGHGHSGGSNGGEPPRARPAGRRVLLRVLPLVGGRRVVGGRAGRVRDVPRAVAARPRGRPGRVGRGRGRRRGGLRGLEQLHGLQHGVHRVDGDGVPVVDRGPHPRGGVGGLRPDAHLVAHVLHREVVAPGSTVGGERVHGPVVGLEAPQRVVHGHRVEQQQRRLPVGAQVPVARHEGPEGVVGGAERRHAALHGRLERRERVGGLGHQGRERLAPALGHERRDVRRRRGRLRLRRGGGRRRLAAATGGGAGGQGEEDGDEQERRGGGEGGAAHCGERARGSEWDEWQQQPTLQQTSGVVMRASERVTLFAQLSLWWRCPWASVVIPRIAIPAALDFVSGTGGEVDPIPNPGARSAASHRCRTAALPLRSAPLAHWHLLALVVVVAHRHRHLRAVPTNCPVGGLTPDGGRMIDRRVALIWEEWGFARTAPRSRWISPGDADSRAP</sequence>
<feature type="compositionally biased region" description="Basic and acidic residues" evidence="1">
    <location>
        <begin position="243"/>
        <end position="274"/>
    </location>
</feature>
<evidence type="ECO:0000256" key="1">
    <source>
        <dbReference type="SAM" id="MobiDB-lite"/>
    </source>
</evidence>
<organism evidence="2 3">
    <name type="scientific">Setaria italica</name>
    <name type="common">Foxtail millet</name>
    <name type="synonym">Panicum italicum</name>
    <dbReference type="NCBI Taxonomy" id="4555"/>
    <lineage>
        <taxon>Eukaryota</taxon>
        <taxon>Viridiplantae</taxon>
        <taxon>Streptophyta</taxon>
        <taxon>Embryophyta</taxon>
        <taxon>Tracheophyta</taxon>
        <taxon>Spermatophyta</taxon>
        <taxon>Magnoliopsida</taxon>
        <taxon>Liliopsida</taxon>
        <taxon>Poales</taxon>
        <taxon>Poaceae</taxon>
        <taxon>PACMAD clade</taxon>
        <taxon>Panicoideae</taxon>
        <taxon>Panicodae</taxon>
        <taxon>Paniceae</taxon>
        <taxon>Cenchrinae</taxon>
        <taxon>Setaria</taxon>
    </lineage>
</organism>
<dbReference type="InParanoid" id="K3YHA3"/>
<reference evidence="3" key="1">
    <citation type="journal article" date="2012" name="Nat. Biotechnol.">
        <title>Reference genome sequence of the model plant Setaria.</title>
        <authorList>
            <person name="Bennetzen J.L."/>
            <person name="Schmutz J."/>
            <person name="Wang H."/>
            <person name="Percifield R."/>
            <person name="Hawkins J."/>
            <person name="Pontaroli A.C."/>
            <person name="Estep M."/>
            <person name="Feng L."/>
            <person name="Vaughn J.N."/>
            <person name="Grimwood J."/>
            <person name="Jenkins J."/>
            <person name="Barry K."/>
            <person name="Lindquist E."/>
            <person name="Hellsten U."/>
            <person name="Deshpande S."/>
            <person name="Wang X."/>
            <person name="Wu X."/>
            <person name="Mitros T."/>
            <person name="Triplett J."/>
            <person name="Yang X."/>
            <person name="Ye C.Y."/>
            <person name="Mauro-Herrera M."/>
            <person name="Wang L."/>
            <person name="Li P."/>
            <person name="Sharma M."/>
            <person name="Sharma R."/>
            <person name="Ronald P.C."/>
            <person name="Panaud O."/>
            <person name="Kellogg E.A."/>
            <person name="Brutnell T.P."/>
            <person name="Doust A.N."/>
            <person name="Tuskan G.A."/>
            <person name="Rokhsar D."/>
            <person name="Devos K.M."/>
        </authorList>
    </citation>
    <scope>NUCLEOTIDE SEQUENCE [LARGE SCALE GENOMIC DNA]</scope>
    <source>
        <strain evidence="3">cv. Yugu1</strain>
    </source>
</reference>
<name>K3YHA3_SETIT</name>
<feature type="compositionally biased region" description="Basic residues" evidence="1">
    <location>
        <begin position="107"/>
        <end position="123"/>
    </location>
</feature>
<proteinExistence type="predicted"/>
<accession>K3YHA3</accession>
<dbReference type="EMBL" id="AGNK02003953">
    <property type="status" value="NOT_ANNOTATED_CDS"/>
    <property type="molecule type" value="Genomic_DNA"/>
</dbReference>
<feature type="compositionally biased region" description="Gly residues" evidence="1">
    <location>
        <begin position="50"/>
        <end position="62"/>
    </location>
</feature>
<evidence type="ECO:0000313" key="3">
    <source>
        <dbReference type="Proteomes" id="UP000004995"/>
    </source>
</evidence>
<protein>
    <submittedName>
        <fullName evidence="2">Uncharacterized protein</fullName>
    </submittedName>
</protein>
<dbReference type="EnsemblPlants" id="KQL02300">
    <property type="protein sequence ID" value="KQL02300"/>
    <property type="gene ID" value="SETIT_013621mg"/>
</dbReference>
<feature type="compositionally biased region" description="Basic residues" evidence="1">
    <location>
        <begin position="275"/>
        <end position="293"/>
    </location>
</feature>